<evidence type="ECO:0000313" key="5">
    <source>
        <dbReference type="Proteomes" id="UP001078443"/>
    </source>
</evidence>
<evidence type="ECO:0000256" key="2">
    <source>
        <dbReference type="ARBA" id="ARBA00022801"/>
    </source>
</evidence>
<feature type="domain" description="Nudix hydrolase" evidence="3">
    <location>
        <begin position="27"/>
        <end position="160"/>
    </location>
</feature>
<evidence type="ECO:0000313" key="4">
    <source>
        <dbReference type="EMBL" id="MCY6484360.1"/>
    </source>
</evidence>
<keyword evidence="5" id="KW-1185">Reference proteome</keyword>
<gene>
    <name evidence="4" type="ORF">OW763_08320</name>
</gene>
<dbReference type="Pfam" id="PF00293">
    <property type="entry name" value="NUDIX"/>
    <property type="match status" value="1"/>
</dbReference>
<dbReference type="RefSeq" id="WP_268040666.1">
    <property type="nucleotide sequence ID" value="NZ_JAPQER010000003.1"/>
</dbReference>
<dbReference type="EMBL" id="JAPQER010000003">
    <property type="protein sequence ID" value="MCY6484360.1"/>
    <property type="molecule type" value="Genomic_DNA"/>
</dbReference>
<name>A0ABT4D2F9_9CLOT</name>
<dbReference type="PANTHER" id="PTHR11839">
    <property type="entry name" value="UDP/ADP-SUGAR PYROPHOSPHATASE"/>
    <property type="match status" value="1"/>
</dbReference>
<comment type="caution">
    <text evidence="4">The sequence shown here is derived from an EMBL/GenBank/DDBJ whole genome shotgun (WGS) entry which is preliminary data.</text>
</comment>
<organism evidence="4 5">
    <name type="scientific">Clostridium aestuarii</name>
    <dbReference type="NCBI Taxonomy" id="338193"/>
    <lineage>
        <taxon>Bacteria</taxon>
        <taxon>Bacillati</taxon>
        <taxon>Bacillota</taxon>
        <taxon>Clostridia</taxon>
        <taxon>Eubacteriales</taxon>
        <taxon>Clostridiaceae</taxon>
        <taxon>Clostridium</taxon>
    </lineage>
</organism>
<dbReference type="PANTHER" id="PTHR11839:SF18">
    <property type="entry name" value="NUDIX HYDROLASE DOMAIN-CONTAINING PROTEIN"/>
    <property type="match status" value="1"/>
</dbReference>
<dbReference type="GO" id="GO:0016787">
    <property type="term" value="F:hydrolase activity"/>
    <property type="evidence" value="ECO:0007669"/>
    <property type="project" value="UniProtKB-KW"/>
</dbReference>
<comment type="cofactor">
    <cofactor evidence="1">
        <name>Mg(2+)</name>
        <dbReference type="ChEBI" id="CHEBI:18420"/>
    </cofactor>
</comment>
<reference evidence="4" key="1">
    <citation type="submission" date="2022-12" db="EMBL/GenBank/DDBJ databases">
        <authorList>
            <person name="Wang J."/>
        </authorList>
    </citation>
    <scope>NUCLEOTIDE SEQUENCE</scope>
    <source>
        <strain evidence="4">HY-45-18</strain>
    </source>
</reference>
<dbReference type="Proteomes" id="UP001078443">
    <property type="component" value="Unassembled WGS sequence"/>
</dbReference>
<accession>A0ABT4D2F9</accession>
<protein>
    <submittedName>
        <fullName evidence="4">NUDIX hydrolase</fullName>
    </submittedName>
</protein>
<sequence>MEDKIIYDGWLKLYHRQLEGKKYDIIKNYDAVSAIILNEFNEILLVKQFRPSVMTNTLEIPAGCIDIPGEDIKECLVREIKEEANITLTTDALEKIISYKPIMGFSNSTMHIFKANVKKSCLKHTKINNDDVTEVQWMPFNEFEKNVQNTKICDSKSVLAYYYLKSSIEK</sequence>
<dbReference type="InterPro" id="IPR015797">
    <property type="entry name" value="NUDIX_hydrolase-like_dom_sf"/>
</dbReference>
<dbReference type="Gene3D" id="3.90.79.10">
    <property type="entry name" value="Nucleoside Triphosphate Pyrophosphohydrolase"/>
    <property type="match status" value="1"/>
</dbReference>
<dbReference type="InterPro" id="IPR000086">
    <property type="entry name" value="NUDIX_hydrolase_dom"/>
</dbReference>
<keyword evidence="2 4" id="KW-0378">Hydrolase</keyword>
<dbReference type="CDD" id="cd03424">
    <property type="entry name" value="NUDIX_ADPRase_Nudt5_UGPPase_Nudt14"/>
    <property type="match status" value="1"/>
</dbReference>
<dbReference type="SUPFAM" id="SSF55811">
    <property type="entry name" value="Nudix"/>
    <property type="match status" value="1"/>
</dbReference>
<proteinExistence type="predicted"/>
<evidence type="ECO:0000259" key="3">
    <source>
        <dbReference type="PROSITE" id="PS51462"/>
    </source>
</evidence>
<evidence type="ECO:0000256" key="1">
    <source>
        <dbReference type="ARBA" id="ARBA00001946"/>
    </source>
</evidence>
<dbReference type="PROSITE" id="PS51462">
    <property type="entry name" value="NUDIX"/>
    <property type="match status" value="1"/>
</dbReference>